<dbReference type="InterPro" id="IPR007400">
    <property type="entry name" value="PrpF-like"/>
</dbReference>
<reference evidence="3 4" key="1">
    <citation type="submission" date="2019-03" db="EMBL/GenBank/DDBJ databases">
        <title>Complete Genome Sequence of Paraburkholderia dipogonis ICMP 19430T, a Nitrogen-fixing Symbiont of the South African Invasive Legume Dipogon lignosus in New Zealand.</title>
        <authorList>
            <person name="De Meyer S.E."/>
        </authorList>
    </citation>
    <scope>NUCLEOTIDE SEQUENCE [LARGE SCALE GENOMIC DNA]</scope>
    <source>
        <strain evidence="3 4">ICMP 19430</strain>
    </source>
</reference>
<dbReference type="AlphaFoldDB" id="A0A4Y8MGU2"/>
<dbReference type="SUPFAM" id="SSF54506">
    <property type="entry name" value="Diaminopimelate epimerase-like"/>
    <property type="match status" value="2"/>
</dbReference>
<evidence type="ECO:0000313" key="3">
    <source>
        <dbReference type="EMBL" id="TFE36672.1"/>
    </source>
</evidence>
<organism evidence="3 4">
    <name type="scientific">Paraburkholderia dipogonis</name>
    <dbReference type="NCBI Taxonomy" id="1211383"/>
    <lineage>
        <taxon>Bacteria</taxon>
        <taxon>Pseudomonadati</taxon>
        <taxon>Pseudomonadota</taxon>
        <taxon>Betaproteobacteria</taxon>
        <taxon>Burkholderiales</taxon>
        <taxon>Burkholderiaceae</taxon>
        <taxon>Paraburkholderia</taxon>
    </lineage>
</organism>
<dbReference type="PANTHER" id="PTHR43709">
    <property type="entry name" value="ACONITATE ISOMERASE-RELATED"/>
    <property type="match status" value="1"/>
</dbReference>
<evidence type="ECO:0000256" key="1">
    <source>
        <dbReference type="ARBA" id="ARBA00007673"/>
    </source>
</evidence>
<protein>
    <submittedName>
        <fullName evidence="3">2-methylaconitate cis-trans isomerase PrpF</fullName>
    </submittedName>
</protein>
<name>A0A4Y8MGU2_9BURK</name>
<comment type="caution">
    <text evidence="3">The sequence shown here is derived from an EMBL/GenBank/DDBJ whole genome shotgun (WGS) entry which is preliminary data.</text>
</comment>
<keyword evidence="2 3" id="KW-0413">Isomerase</keyword>
<dbReference type="Pfam" id="PF04303">
    <property type="entry name" value="PrpF"/>
    <property type="match status" value="1"/>
</dbReference>
<dbReference type="GO" id="GO:0016853">
    <property type="term" value="F:isomerase activity"/>
    <property type="evidence" value="ECO:0007669"/>
    <property type="project" value="UniProtKB-KW"/>
</dbReference>
<evidence type="ECO:0000256" key="2">
    <source>
        <dbReference type="ARBA" id="ARBA00023235"/>
    </source>
</evidence>
<dbReference type="PANTHER" id="PTHR43709:SF2">
    <property type="entry name" value="DUF453 DOMAIN PROTEIN (AFU_ORTHOLOGUE AFUA_6G00360)"/>
    <property type="match status" value="1"/>
</dbReference>
<proteinExistence type="inferred from homology"/>
<evidence type="ECO:0000313" key="4">
    <source>
        <dbReference type="Proteomes" id="UP000297385"/>
    </source>
</evidence>
<accession>A0A4Y8MGU2</accession>
<comment type="similarity">
    <text evidence="1">Belongs to the PrpF family.</text>
</comment>
<dbReference type="Proteomes" id="UP000297385">
    <property type="component" value="Unassembled WGS sequence"/>
</dbReference>
<sequence>MAIGKHQRSMRACWMRGGTSKGLFLKRRDLPLEVAHEPRLLDRFLLRLMGSPDPYRKQIDGLGGATPSTSKVVIVSPSDRPDCEISYRFGAVSISEGSIDWSANCGNLTSAVAPFALFSGLLSPCADGPRSVRMWQENVGQIITARFSVEDGLPAETGTFILDGVPFPAAEITLEFLEDDGGIAFPTGQVIDILTVPGHGEFEVTLVRSGSPTVFIDAQPLGLTGCELHEEFARRSDLPSLVETIRCEAGARMGLAPNAHDIGTTFPNTPRVAIVSPPQAYATSAGNRVPASDIDLLVRIMSLGKLHHAMTGTGAVALAVASAVPGTVVSRVTGGQQNAVRFGHPSGTTQVGADVFIDESGWKARSIVMSRSARRLMAGEVFFPASVLEHETGKECV</sequence>
<dbReference type="EMBL" id="SNVI01000008">
    <property type="protein sequence ID" value="TFE36672.1"/>
    <property type="molecule type" value="Genomic_DNA"/>
</dbReference>
<gene>
    <name evidence="3" type="ORF">E2553_44185</name>
</gene>
<dbReference type="Gene3D" id="3.10.310.10">
    <property type="entry name" value="Diaminopimelate Epimerase, Chain A, domain 1"/>
    <property type="match status" value="2"/>
</dbReference>